<keyword evidence="5" id="KW-0378">Hydrolase</keyword>
<accession>A0AAV0BFI3</accession>
<evidence type="ECO:0000256" key="3">
    <source>
        <dbReference type="ARBA" id="ARBA00012111"/>
    </source>
</evidence>
<dbReference type="InterPro" id="IPR023696">
    <property type="entry name" value="Ureohydrolase_dom_sf"/>
</dbReference>
<feature type="region of interest" description="Disordered" evidence="10">
    <location>
        <begin position="102"/>
        <end position="136"/>
    </location>
</feature>
<dbReference type="GO" id="GO:0141221">
    <property type="term" value="F:histone deacetylase activity, hydrolytic mechanism"/>
    <property type="evidence" value="ECO:0007669"/>
    <property type="project" value="UniProtKB-EC"/>
</dbReference>
<evidence type="ECO:0000256" key="7">
    <source>
        <dbReference type="ARBA" id="ARBA00023015"/>
    </source>
</evidence>
<dbReference type="GO" id="GO:0031507">
    <property type="term" value="P:heterochromatin formation"/>
    <property type="evidence" value="ECO:0007669"/>
    <property type="project" value="TreeGrafter"/>
</dbReference>
<evidence type="ECO:0000256" key="8">
    <source>
        <dbReference type="ARBA" id="ARBA00023163"/>
    </source>
</evidence>
<dbReference type="InterPro" id="IPR037138">
    <property type="entry name" value="His_deacetylse_dom_sf"/>
</dbReference>
<comment type="similarity">
    <text evidence="2">Belongs to the histone deacetylase family. HD type 1 subfamily.</text>
</comment>
<comment type="subcellular location">
    <subcellularLocation>
        <location evidence="1">Nucleus</location>
    </subcellularLocation>
</comment>
<evidence type="ECO:0000256" key="5">
    <source>
        <dbReference type="ARBA" id="ARBA00022801"/>
    </source>
</evidence>
<evidence type="ECO:0000313" key="13">
    <source>
        <dbReference type="Proteomes" id="UP001153365"/>
    </source>
</evidence>
<evidence type="ECO:0000259" key="11">
    <source>
        <dbReference type="Pfam" id="PF00850"/>
    </source>
</evidence>
<name>A0AAV0BFI3_PHAPC</name>
<dbReference type="PRINTS" id="PR01270">
    <property type="entry name" value="HDASUPER"/>
</dbReference>
<dbReference type="InterPro" id="IPR023801">
    <property type="entry name" value="His_deacetylse_dom"/>
</dbReference>
<evidence type="ECO:0000256" key="6">
    <source>
        <dbReference type="ARBA" id="ARBA00022853"/>
    </source>
</evidence>
<keyword evidence="8" id="KW-0804">Transcription</keyword>
<evidence type="ECO:0000256" key="10">
    <source>
        <dbReference type="SAM" id="MobiDB-lite"/>
    </source>
</evidence>
<dbReference type="InterPro" id="IPR000286">
    <property type="entry name" value="HDACs"/>
</dbReference>
<evidence type="ECO:0000313" key="12">
    <source>
        <dbReference type="EMBL" id="CAH7685527.1"/>
    </source>
</evidence>
<evidence type="ECO:0000256" key="4">
    <source>
        <dbReference type="ARBA" id="ARBA00022491"/>
    </source>
</evidence>
<dbReference type="GO" id="GO:0005634">
    <property type="term" value="C:nucleus"/>
    <property type="evidence" value="ECO:0007669"/>
    <property type="project" value="UniProtKB-SubCell"/>
</dbReference>
<gene>
    <name evidence="12" type="ORF">PPACK8108_LOCUS20069</name>
</gene>
<feature type="compositionally biased region" description="Basic and acidic residues" evidence="10">
    <location>
        <begin position="118"/>
        <end position="127"/>
    </location>
</feature>
<dbReference type="Gene3D" id="3.40.800.20">
    <property type="entry name" value="Histone deacetylase domain"/>
    <property type="match status" value="1"/>
</dbReference>
<reference evidence="12" key="1">
    <citation type="submission" date="2022-06" db="EMBL/GenBank/DDBJ databases">
        <authorList>
            <consortium name="SYNGENTA / RWTH Aachen University"/>
        </authorList>
    </citation>
    <scope>NUCLEOTIDE SEQUENCE</scope>
</reference>
<organism evidence="12 13">
    <name type="scientific">Phakopsora pachyrhizi</name>
    <name type="common">Asian soybean rust disease fungus</name>
    <dbReference type="NCBI Taxonomy" id="170000"/>
    <lineage>
        <taxon>Eukaryota</taxon>
        <taxon>Fungi</taxon>
        <taxon>Dikarya</taxon>
        <taxon>Basidiomycota</taxon>
        <taxon>Pucciniomycotina</taxon>
        <taxon>Pucciniomycetes</taxon>
        <taxon>Pucciniales</taxon>
        <taxon>Phakopsoraceae</taxon>
        <taxon>Phakopsora</taxon>
    </lineage>
</organism>
<dbReference type="EC" id="3.5.1.98" evidence="3"/>
<evidence type="ECO:0000256" key="2">
    <source>
        <dbReference type="ARBA" id="ARBA00006457"/>
    </source>
</evidence>
<keyword evidence="4" id="KW-0678">Repressor</keyword>
<dbReference type="EMBL" id="CALTRL010005729">
    <property type="protein sequence ID" value="CAH7685527.1"/>
    <property type="molecule type" value="Genomic_DNA"/>
</dbReference>
<sequence length="457" mass="50282">MAMEESVNDKLLRCVYAHPSSEAIGYLDRLPSNPGRSSAVHRLARSLDLIQIPSKSSDVREISNRARPLMTKFGNRSDLEIFHDSEYVDYLLKKDKEYEVDSKDIKGNSSEEEDQLEFDERGSKSNKGDQTLEDDSGSDCSCFGIVHDSPPFPGMGKYALAVAGAALGISRELRDDRADIGIVWDGGRHHAQRSRAAGFCYINDIALSITELRKQPAETHLKRLDRVMYIDLDLHHGDGVEAAFWTTSRVLTVSIHYHDPRGGFYPLTGGVESCGPSEPSPAASHAINLPIKFPGSLRFITRRSLVPLIEAYKPSVVLIQCGVDGLAGDPIGGTVWGFGLEEMGDCVSVLIEASVSGNSKVMLFGGGGYNTANAARAWSYFTSIALGNRLDLSTEIPFGLEGDIDYGPSYTLDVPESGRFIPNRSQPIENDEYIKDLVSRIDKHITILRNRYCKTSK</sequence>
<evidence type="ECO:0000256" key="9">
    <source>
        <dbReference type="ARBA" id="ARBA00023242"/>
    </source>
</evidence>
<dbReference type="PANTHER" id="PTHR10625:SF14">
    <property type="entry name" value="HISTONE DEACETYLASE 8"/>
    <property type="match status" value="1"/>
</dbReference>
<dbReference type="AlphaFoldDB" id="A0AAV0BFI3"/>
<dbReference type="SUPFAM" id="SSF52768">
    <property type="entry name" value="Arginase/deacetylase"/>
    <property type="match status" value="1"/>
</dbReference>
<keyword evidence="7" id="KW-0805">Transcription regulation</keyword>
<dbReference type="PANTHER" id="PTHR10625">
    <property type="entry name" value="HISTONE DEACETYLASE HDAC1-RELATED"/>
    <property type="match status" value="1"/>
</dbReference>
<dbReference type="Proteomes" id="UP001153365">
    <property type="component" value="Unassembled WGS sequence"/>
</dbReference>
<dbReference type="Pfam" id="PF00850">
    <property type="entry name" value="Hist_deacetyl"/>
    <property type="match status" value="1"/>
</dbReference>
<comment type="caution">
    <text evidence="12">The sequence shown here is derived from an EMBL/GenBank/DDBJ whole genome shotgun (WGS) entry which is preliminary data.</text>
</comment>
<keyword evidence="13" id="KW-1185">Reference proteome</keyword>
<proteinExistence type="inferred from homology"/>
<feature type="domain" description="Histone deacetylase" evidence="11">
    <location>
        <begin position="62"/>
        <end position="383"/>
    </location>
</feature>
<evidence type="ECO:0000256" key="1">
    <source>
        <dbReference type="ARBA" id="ARBA00004123"/>
    </source>
</evidence>
<protein>
    <recommendedName>
        <fullName evidence="3">histone deacetylase</fullName>
        <ecNumber evidence="3">3.5.1.98</ecNumber>
    </recommendedName>
</protein>
<keyword evidence="9" id="KW-0539">Nucleus</keyword>
<keyword evidence="6" id="KW-0156">Chromatin regulator</keyword>